<feature type="domain" description="Aldehyde dehydrogenase" evidence="5">
    <location>
        <begin position="12"/>
        <end position="469"/>
    </location>
</feature>
<dbReference type="Proteomes" id="UP001548832">
    <property type="component" value="Unassembled WGS sequence"/>
</dbReference>
<dbReference type="PANTHER" id="PTHR42804">
    <property type="entry name" value="ALDEHYDE DEHYDROGENASE"/>
    <property type="match status" value="1"/>
</dbReference>
<keyword evidence="2 4" id="KW-0560">Oxidoreductase</keyword>
<evidence type="ECO:0000256" key="3">
    <source>
        <dbReference type="PROSITE-ProRule" id="PRU10007"/>
    </source>
</evidence>
<dbReference type="RefSeq" id="WP_354463065.1">
    <property type="nucleotide sequence ID" value="NZ_JBEWSZ010000002.1"/>
</dbReference>
<accession>A0ABV2DLW4</accession>
<dbReference type="CDD" id="cd07138">
    <property type="entry name" value="ALDH_CddD_SSP0762"/>
    <property type="match status" value="1"/>
</dbReference>
<gene>
    <name evidence="6" type="ORF">ABVQ20_28730</name>
</gene>
<protein>
    <submittedName>
        <fullName evidence="6">Aldehyde dehydrogenase family protein</fullName>
    </submittedName>
</protein>
<dbReference type="InterPro" id="IPR016162">
    <property type="entry name" value="Ald_DH_N"/>
</dbReference>
<dbReference type="EMBL" id="JBEWSZ010000002">
    <property type="protein sequence ID" value="MET2830977.1"/>
    <property type="molecule type" value="Genomic_DNA"/>
</dbReference>
<dbReference type="InterPro" id="IPR015590">
    <property type="entry name" value="Aldehyde_DH_dom"/>
</dbReference>
<organism evidence="6 7">
    <name type="scientific">Mesorhizobium shangrilense</name>
    <dbReference type="NCBI Taxonomy" id="460060"/>
    <lineage>
        <taxon>Bacteria</taxon>
        <taxon>Pseudomonadati</taxon>
        <taxon>Pseudomonadota</taxon>
        <taxon>Alphaproteobacteria</taxon>
        <taxon>Hyphomicrobiales</taxon>
        <taxon>Phyllobacteriaceae</taxon>
        <taxon>Mesorhizobium</taxon>
    </lineage>
</organism>
<comment type="caution">
    <text evidence="6">The sequence shown here is derived from an EMBL/GenBank/DDBJ whole genome shotgun (WGS) entry which is preliminary data.</text>
</comment>
<evidence type="ECO:0000259" key="5">
    <source>
        <dbReference type="Pfam" id="PF00171"/>
    </source>
</evidence>
<dbReference type="Pfam" id="PF00171">
    <property type="entry name" value="Aldedh"/>
    <property type="match status" value="1"/>
</dbReference>
<evidence type="ECO:0000256" key="1">
    <source>
        <dbReference type="ARBA" id="ARBA00009986"/>
    </source>
</evidence>
<dbReference type="PANTHER" id="PTHR42804:SF1">
    <property type="entry name" value="ALDEHYDE DEHYDROGENASE-RELATED"/>
    <property type="match status" value="1"/>
</dbReference>
<name>A0ABV2DLW4_9HYPH</name>
<dbReference type="InterPro" id="IPR016163">
    <property type="entry name" value="Ald_DH_C"/>
</dbReference>
<evidence type="ECO:0000313" key="7">
    <source>
        <dbReference type="Proteomes" id="UP001548832"/>
    </source>
</evidence>
<evidence type="ECO:0000256" key="4">
    <source>
        <dbReference type="RuleBase" id="RU003345"/>
    </source>
</evidence>
<evidence type="ECO:0000313" key="6">
    <source>
        <dbReference type="EMBL" id="MET2830977.1"/>
    </source>
</evidence>
<dbReference type="Gene3D" id="3.40.309.10">
    <property type="entry name" value="Aldehyde Dehydrogenase, Chain A, domain 2"/>
    <property type="match status" value="1"/>
</dbReference>
<dbReference type="Gene3D" id="3.40.605.10">
    <property type="entry name" value="Aldehyde Dehydrogenase, Chain A, domain 1"/>
    <property type="match status" value="1"/>
</dbReference>
<dbReference type="InterPro" id="IPR016161">
    <property type="entry name" value="Ald_DH/histidinol_DH"/>
</dbReference>
<proteinExistence type="inferred from homology"/>
<dbReference type="InterPro" id="IPR029510">
    <property type="entry name" value="Ald_DH_CS_GLU"/>
</dbReference>
<evidence type="ECO:0000256" key="2">
    <source>
        <dbReference type="ARBA" id="ARBA00023002"/>
    </source>
</evidence>
<sequence length="474" mass="50823">MDLGKHYVNGQWVTPLGEREFPVMNPATNEQIDTVILGSEADVDRAVASAKAAFRTYSQTSKAERLALLRALLVQTNARMDDLAAAISIEMGAPISMARSEQAATGLWHLEAFIELLEKQEERKTLPNGDILLREPVGVCGLITPWNWPVNQVAAKVIPALAAGCTVVLKPSEHTPIAAAIYGEMIDAAGFPAGVFNLVQGDGATVGAAMSRHPDIDMMSFTGSTRAGKLISKDAADTVKRVALELGGKSPNIVFADCDLERQVANSVALCMFNSGQSCDAPTRMLVERSCYDKAVKIAKAAGDAVAVGDPSKEGDHIGPQFDKIQYDRVQELIQKGIEEGATVLVGGLGKPEGFEQGWYTKPTIFADVRNDMAIAQQEIFGPVLCIIPFEGEAEAIEIANDTPYGLHAYVQTGDRNRAERVARQIRAGGVQINGGPFKFGSPFGGYKQSGNGREGGIQGLEEYQEVKILHVPV</sequence>
<feature type="active site" evidence="3">
    <location>
        <position position="245"/>
    </location>
</feature>
<keyword evidence="7" id="KW-1185">Reference proteome</keyword>
<reference evidence="6 7" key="1">
    <citation type="submission" date="2024-06" db="EMBL/GenBank/DDBJ databases">
        <authorList>
            <person name="Kim D.-U."/>
        </authorList>
    </citation>
    <scope>NUCLEOTIDE SEQUENCE [LARGE SCALE GENOMIC DNA]</scope>
    <source>
        <strain evidence="6 7">KACC15460</strain>
    </source>
</reference>
<dbReference type="PROSITE" id="PS00687">
    <property type="entry name" value="ALDEHYDE_DEHYDR_GLU"/>
    <property type="match status" value="1"/>
</dbReference>
<comment type="similarity">
    <text evidence="1 4">Belongs to the aldehyde dehydrogenase family.</text>
</comment>
<dbReference type="SUPFAM" id="SSF53720">
    <property type="entry name" value="ALDH-like"/>
    <property type="match status" value="1"/>
</dbReference>